<name>A0ABQ6FR06_9CHLR</name>
<dbReference type="EMBL" id="BSRI01000002">
    <property type="protein sequence ID" value="GLV56115.1"/>
    <property type="molecule type" value="Genomic_DNA"/>
</dbReference>
<sequence>MADDLSRMNEMRGITVTREYGSGGGEIARMVADHLGWKLLDAQIIQLVAQKLDISRAAAQSHDEQVEGFAQRLFEATQYFMPPVALSEVIGPSVNDLAYSHALGQVLRTAVDMGHIVIVGRASQAVLATDRSVLHVCIVAPLPQRIIYVMRREGLDAKAAGERIRLKEHQRQQNIKEQYGRDNNDAHLYDITINTGILDLHAAVELVMLALSKKAQKLMAPADQLGPAWGLKPYPSPHDEIH</sequence>
<organism evidence="1 2">
    <name type="scientific">Dictyobacter halimunensis</name>
    <dbReference type="NCBI Taxonomy" id="3026934"/>
    <lineage>
        <taxon>Bacteria</taxon>
        <taxon>Bacillati</taxon>
        <taxon>Chloroflexota</taxon>
        <taxon>Ktedonobacteria</taxon>
        <taxon>Ktedonobacterales</taxon>
        <taxon>Dictyobacteraceae</taxon>
        <taxon>Dictyobacter</taxon>
    </lineage>
</organism>
<dbReference type="Pfam" id="PF13189">
    <property type="entry name" value="Cytidylate_kin2"/>
    <property type="match status" value="1"/>
</dbReference>
<proteinExistence type="predicted"/>
<protein>
    <recommendedName>
        <fullName evidence="3">Cytidylate kinase</fullName>
    </recommendedName>
</protein>
<evidence type="ECO:0000313" key="1">
    <source>
        <dbReference type="EMBL" id="GLV56115.1"/>
    </source>
</evidence>
<dbReference type="InterPro" id="IPR027417">
    <property type="entry name" value="P-loop_NTPase"/>
</dbReference>
<reference evidence="1 2" key="1">
    <citation type="submission" date="2023-02" db="EMBL/GenBank/DDBJ databases">
        <title>Dictyobacter halimunensis sp. nov., a new member of the class Ktedonobacteria from forest soil in a geothermal area.</title>
        <authorList>
            <person name="Rachmania M.K."/>
            <person name="Ningsih F."/>
            <person name="Sakai Y."/>
            <person name="Yabe S."/>
            <person name="Yokota A."/>
            <person name="Sjamsuridzal W."/>
        </authorList>
    </citation>
    <scope>NUCLEOTIDE SEQUENCE [LARGE SCALE GENOMIC DNA]</scope>
    <source>
        <strain evidence="1 2">S3.2.2.5</strain>
    </source>
</reference>
<dbReference type="Gene3D" id="3.40.50.300">
    <property type="entry name" value="P-loop containing nucleotide triphosphate hydrolases"/>
    <property type="match status" value="1"/>
</dbReference>
<dbReference type="SUPFAM" id="SSF52540">
    <property type="entry name" value="P-loop containing nucleoside triphosphate hydrolases"/>
    <property type="match status" value="1"/>
</dbReference>
<comment type="caution">
    <text evidence="1">The sequence shown here is derived from an EMBL/GenBank/DDBJ whole genome shotgun (WGS) entry which is preliminary data.</text>
</comment>
<keyword evidence="2" id="KW-1185">Reference proteome</keyword>
<dbReference type="RefSeq" id="WP_338251132.1">
    <property type="nucleotide sequence ID" value="NZ_BSRI01000002.1"/>
</dbReference>
<evidence type="ECO:0008006" key="3">
    <source>
        <dbReference type="Google" id="ProtNLM"/>
    </source>
</evidence>
<accession>A0ABQ6FR06</accession>
<gene>
    <name evidence="1" type="ORF">KDH_29590</name>
</gene>
<dbReference type="Proteomes" id="UP001344906">
    <property type="component" value="Unassembled WGS sequence"/>
</dbReference>
<evidence type="ECO:0000313" key="2">
    <source>
        <dbReference type="Proteomes" id="UP001344906"/>
    </source>
</evidence>